<feature type="domain" description="Peptidase C1A papain C-terminal" evidence="4">
    <location>
        <begin position="71"/>
        <end position="345"/>
    </location>
</feature>
<keyword evidence="3" id="KW-0472">Membrane</keyword>
<organism evidence="5">
    <name type="scientific">viral metagenome</name>
    <dbReference type="NCBI Taxonomy" id="1070528"/>
    <lineage>
        <taxon>unclassified sequences</taxon>
        <taxon>metagenomes</taxon>
        <taxon>organismal metagenomes</taxon>
    </lineage>
</organism>
<keyword evidence="3" id="KW-1133">Transmembrane helix</keyword>
<dbReference type="SUPFAM" id="SSF54001">
    <property type="entry name" value="Cysteine proteinases"/>
    <property type="match status" value="1"/>
</dbReference>
<protein>
    <recommendedName>
        <fullName evidence="4">Peptidase C1A papain C-terminal domain-containing protein</fullName>
    </recommendedName>
</protein>
<comment type="similarity">
    <text evidence="1">Belongs to the peptidase C1 family.</text>
</comment>
<evidence type="ECO:0000259" key="4">
    <source>
        <dbReference type="SMART" id="SM00645"/>
    </source>
</evidence>
<dbReference type="PANTHER" id="PTHR12411">
    <property type="entry name" value="CYSTEINE PROTEASE FAMILY C1-RELATED"/>
    <property type="match status" value="1"/>
</dbReference>
<feature type="transmembrane region" description="Helical" evidence="3">
    <location>
        <begin position="436"/>
        <end position="461"/>
    </location>
</feature>
<dbReference type="EMBL" id="MN740295">
    <property type="protein sequence ID" value="QHT98771.1"/>
    <property type="molecule type" value="Genomic_DNA"/>
</dbReference>
<keyword evidence="3" id="KW-0812">Transmembrane</keyword>
<dbReference type="InterPro" id="IPR000668">
    <property type="entry name" value="Peptidase_C1A_C"/>
</dbReference>
<reference evidence="5" key="1">
    <citation type="journal article" date="2020" name="Nature">
        <title>Giant virus diversity and host interactions through global metagenomics.</title>
        <authorList>
            <person name="Schulz F."/>
            <person name="Roux S."/>
            <person name="Paez-Espino D."/>
            <person name="Jungbluth S."/>
            <person name="Walsh D.A."/>
            <person name="Denef V.J."/>
            <person name="McMahon K.D."/>
            <person name="Konstantinidis K.T."/>
            <person name="Eloe-Fadrosh E.A."/>
            <person name="Kyrpides N.C."/>
            <person name="Woyke T."/>
        </authorList>
    </citation>
    <scope>NUCLEOTIDE SEQUENCE</scope>
    <source>
        <strain evidence="5">GVMAG-M-3300025676-16</strain>
    </source>
</reference>
<dbReference type="GO" id="GO:0006508">
    <property type="term" value="P:proteolysis"/>
    <property type="evidence" value="ECO:0007669"/>
    <property type="project" value="InterPro"/>
</dbReference>
<dbReference type="PRINTS" id="PR00705">
    <property type="entry name" value="PAPAIN"/>
</dbReference>
<evidence type="ECO:0000256" key="3">
    <source>
        <dbReference type="SAM" id="Phobius"/>
    </source>
</evidence>
<dbReference type="GO" id="GO:0008234">
    <property type="term" value="F:cysteine-type peptidase activity"/>
    <property type="evidence" value="ECO:0007669"/>
    <property type="project" value="InterPro"/>
</dbReference>
<dbReference type="InterPro" id="IPR038765">
    <property type="entry name" value="Papain-like_cys_pep_sf"/>
</dbReference>
<dbReference type="PROSITE" id="PS00139">
    <property type="entry name" value="THIOL_PROTEASE_CYS"/>
    <property type="match status" value="1"/>
</dbReference>
<accession>A0A6C0IZI3</accession>
<proteinExistence type="inferred from homology"/>
<dbReference type="SMART" id="SM00645">
    <property type="entry name" value="Pept_C1"/>
    <property type="match status" value="1"/>
</dbReference>
<name>A0A6C0IZI3_9ZZZZ</name>
<feature type="region of interest" description="Disordered" evidence="2">
    <location>
        <begin position="407"/>
        <end position="429"/>
    </location>
</feature>
<dbReference type="Gene3D" id="3.90.70.10">
    <property type="entry name" value="Cysteine proteinases"/>
    <property type="match status" value="1"/>
</dbReference>
<evidence type="ECO:0000313" key="5">
    <source>
        <dbReference type="EMBL" id="QHT98771.1"/>
    </source>
</evidence>
<dbReference type="InterPro" id="IPR000169">
    <property type="entry name" value="Pept_cys_AS"/>
</dbReference>
<dbReference type="InterPro" id="IPR013128">
    <property type="entry name" value="Peptidase_C1A"/>
</dbReference>
<evidence type="ECO:0000256" key="2">
    <source>
        <dbReference type="SAM" id="MobiDB-lite"/>
    </source>
</evidence>
<dbReference type="AlphaFoldDB" id="A0A6C0IZI3"/>
<sequence>MDFTEYTNKLKNQVIHSSTGNPPNGAQSDLSNNRISPINIVLNSQLDFAASTLPLDLKTVPGLSALKNLNLPKNFNWHDDGGEKSKYLSGSGNQMLCGSCWAIASAGIVGDNHVIAGTVNYTPDLSTTWSLACYQQAQCKGGNPAMLLNKISEIGIASNSCVDYSWCALNDECNGKATKHFKESKEMNLSSLIPKCGCIDASNDHLLYKIERPLNLSIKNDDDTDHFRLVVKTHIKTYGPVLGGFLVFKNFKHGKFTNVNNNQEGIYLENGIYTDNKTTFTDNYTTAENYMGSHAISIIGWGESKKEIVIDNKGTKKIVPYWVCKNSWTNTWGDNGKFKMAMYPFNKISQFDKVTVFTMKTGQKAKIGGMVLVKAKEKPQSIKLPQIPNITDSTTLLHPSTFYGKENKNTKGDPHNAPKDNNKSNDSKSKGNYRKLLQYGFIVILVIIGIFLLSWFVIFIVKRIKNNKPKKSIVSRIYR</sequence>
<dbReference type="Pfam" id="PF00112">
    <property type="entry name" value="Peptidase_C1"/>
    <property type="match status" value="2"/>
</dbReference>
<evidence type="ECO:0000256" key="1">
    <source>
        <dbReference type="ARBA" id="ARBA00008455"/>
    </source>
</evidence>